<gene>
    <name evidence="3" type="ORF">Gbro_4885</name>
</gene>
<feature type="transmembrane region" description="Helical" evidence="2">
    <location>
        <begin position="92"/>
        <end position="111"/>
    </location>
</feature>
<feature type="compositionally biased region" description="Low complexity" evidence="1">
    <location>
        <begin position="185"/>
        <end position="199"/>
    </location>
</feature>
<dbReference type="EMBL" id="CP001803">
    <property type="protein sequence ID" value="ACY23998.1"/>
    <property type="molecule type" value="Genomic_DNA"/>
</dbReference>
<evidence type="ECO:0008006" key="5">
    <source>
        <dbReference type="Google" id="ProtNLM"/>
    </source>
</evidence>
<dbReference type="eggNOG" id="COG3415">
    <property type="taxonomic scope" value="Bacteria"/>
</dbReference>
<geneLocation type="plasmid" evidence="3 4">
    <name>pGBRO01</name>
</geneLocation>
<evidence type="ECO:0000256" key="1">
    <source>
        <dbReference type="SAM" id="MobiDB-lite"/>
    </source>
</evidence>
<organism evidence="3 4">
    <name type="scientific">Gordonia bronchialis (strain ATCC 25592 / DSM 43247 / BCRC 13721 / JCM 3198 / KCTC 3076 / NBRC 16047 / NCTC 10667)</name>
    <name type="common">Rhodococcus bronchialis</name>
    <dbReference type="NCBI Taxonomy" id="526226"/>
    <lineage>
        <taxon>Bacteria</taxon>
        <taxon>Bacillati</taxon>
        <taxon>Actinomycetota</taxon>
        <taxon>Actinomycetes</taxon>
        <taxon>Mycobacteriales</taxon>
        <taxon>Gordoniaceae</taxon>
        <taxon>Gordonia</taxon>
    </lineage>
</organism>
<dbReference type="Pfam" id="PF10935">
    <property type="entry name" value="DUF2637"/>
    <property type="match status" value="1"/>
</dbReference>
<dbReference type="HOGENOM" id="CLU_926738_0_0_11"/>
<feature type="region of interest" description="Disordered" evidence="1">
    <location>
        <begin position="281"/>
        <end position="300"/>
    </location>
</feature>
<keyword evidence="2" id="KW-0472">Membrane</keyword>
<accession>D0LFE9</accession>
<proteinExistence type="predicted"/>
<dbReference type="RefSeq" id="WP_012836469.1">
    <property type="nucleotide sequence ID" value="NC_013442.1"/>
</dbReference>
<dbReference type="KEGG" id="gbr:Gbro_4885"/>
<evidence type="ECO:0000256" key="2">
    <source>
        <dbReference type="SAM" id="Phobius"/>
    </source>
</evidence>
<feature type="transmembrane region" description="Helical" evidence="2">
    <location>
        <begin position="117"/>
        <end position="142"/>
    </location>
</feature>
<name>D0LFE9_GORB4</name>
<reference evidence="3 4" key="1">
    <citation type="journal article" date="2010" name="Stand. Genomic Sci.">
        <title>Complete genome sequence of Gordonia bronchialis type strain (3410).</title>
        <authorList>
            <person name="Ivanova N."/>
            <person name="Sikorski J."/>
            <person name="Jando M."/>
            <person name="Lapidus A."/>
            <person name="Nolan M."/>
            <person name="Lucas S."/>
            <person name="Del Rio T.G."/>
            <person name="Tice H."/>
            <person name="Copeland A."/>
            <person name="Cheng J.F."/>
            <person name="Chen F."/>
            <person name="Bruce D."/>
            <person name="Goodwin L."/>
            <person name="Pitluck S."/>
            <person name="Mavromatis K."/>
            <person name="Ovchinnikova G."/>
            <person name="Pati A."/>
            <person name="Chen A."/>
            <person name="Palaniappan K."/>
            <person name="Land M."/>
            <person name="Hauser L."/>
            <person name="Chang Y.J."/>
            <person name="Jeffries C.D."/>
            <person name="Chain P."/>
            <person name="Saunders E."/>
            <person name="Han C."/>
            <person name="Detter J.C."/>
            <person name="Brettin T."/>
            <person name="Rohde M."/>
            <person name="Goker M."/>
            <person name="Bristow J."/>
            <person name="Eisen J.A."/>
            <person name="Markowitz V."/>
            <person name="Hugenholtz P."/>
            <person name="Klenk H.P."/>
            <person name="Kyrpides N.C."/>
        </authorList>
    </citation>
    <scope>NUCLEOTIDE SEQUENCE [LARGE SCALE GENOMIC DNA]</scope>
    <source>
        <strain evidence="4">ATCC 25592 / DSM 43247 / BCRC 13721 / JCM 3198 / KCTC 3076 / NBRC 16047 / NCTC 10667</strain>
        <plasmid evidence="4">pGBRO01</plasmid>
    </source>
</reference>
<protein>
    <recommendedName>
        <fullName evidence="5">DUF2637 domain-containing protein</fullName>
    </recommendedName>
</protein>
<dbReference type="Proteomes" id="UP000001219">
    <property type="component" value="Plasmid pGBRO01"/>
</dbReference>
<keyword evidence="4" id="KW-1185">Reference proteome</keyword>
<feature type="transmembrane region" description="Helical" evidence="2">
    <location>
        <begin position="60"/>
        <end position="80"/>
    </location>
</feature>
<dbReference type="AlphaFoldDB" id="D0LFE9"/>
<feature type="transmembrane region" description="Helical" evidence="2">
    <location>
        <begin position="21"/>
        <end position="40"/>
    </location>
</feature>
<feature type="region of interest" description="Disordered" evidence="1">
    <location>
        <begin position="149"/>
        <end position="215"/>
    </location>
</feature>
<dbReference type="OrthoDB" id="4480597at2"/>
<dbReference type="InterPro" id="IPR021235">
    <property type="entry name" value="DUF2637"/>
</dbReference>
<evidence type="ECO:0000313" key="4">
    <source>
        <dbReference type="Proteomes" id="UP000001219"/>
    </source>
</evidence>
<sequence>MFDATQATVGHRKTQRPGTHALLAAGLSLIVAGAAFALSFSALADLARMTGVFPEPLPGLFPIVIDVFMIQASYSLVVAAAADDRGSRNYHWSVLAVTSTVSVALNCYHALAASGDVLPSAVSAAIASIPPLALLASTHGLIVHLSARRTEQERAPHAPNKVTSAAPAIDMQSSPLSFPDDDDNVGNAAGATGAPAGEESTAHQSDSGPVESVSVPRMTDGDLQLARTVHVATRSTKPVHEIAIALAYARDGHTAASIENALNNSVHRTTISRWLTAARVSGSDVSGPSASEAPTPHVLT</sequence>
<keyword evidence="2" id="KW-1133">Transmembrane helix</keyword>
<keyword evidence="2" id="KW-0812">Transmembrane</keyword>
<keyword evidence="3" id="KW-0614">Plasmid</keyword>
<evidence type="ECO:0000313" key="3">
    <source>
        <dbReference type="EMBL" id="ACY23998.1"/>
    </source>
</evidence>